<dbReference type="InterPro" id="IPR027434">
    <property type="entry name" value="Homing_endonucl"/>
</dbReference>
<keyword evidence="2" id="KW-1185">Reference proteome</keyword>
<name>A0ABW0V7T1_9ACTN</name>
<organism evidence="1 2">
    <name type="scientific">Kitasatospora cinereorecta</name>
    <dbReference type="NCBI Taxonomy" id="285560"/>
    <lineage>
        <taxon>Bacteria</taxon>
        <taxon>Bacillati</taxon>
        <taxon>Actinomycetota</taxon>
        <taxon>Actinomycetes</taxon>
        <taxon>Kitasatosporales</taxon>
        <taxon>Streptomycetaceae</taxon>
        <taxon>Kitasatospora</taxon>
    </lineage>
</organism>
<sequence length="249" mass="27801">MYDLATRRHAVDLLTAGLTLSQVSRVTGVSRSALREWTARLEPSPRMTAECPVPSGRLDPAVPRDTYSYLLGLYLGDGCLSEERRGVHALRIACANAWPGLIDECEQAVTAVMPHRRVHRVRAPGCVSVVSRSKHWPCLFPQHGPGPKHRRPVALADWQLPIVDRHPWPLIRGLVHSDGCRLVNRVGRYSYSRYLFTNRSADIVGLYTRALDAVRVEWRSARRADGTVDVSVARRESVALMDARVGPKS</sequence>
<evidence type="ECO:0000313" key="1">
    <source>
        <dbReference type="EMBL" id="MFC5640982.1"/>
    </source>
</evidence>
<reference evidence="2" key="1">
    <citation type="journal article" date="2019" name="Int. J. Syst. Evol. Microbiol.">
        <title>The Global Catalogue of Microorganisms (GCM) 10K type strain sequencing project: providing services to taxonomists for standard genome sequencing and annotation.</title>
        <authorList>
            <consortium name="The Broad Institute Genomics Platform"/>
            <consortium name="The Broad Institute Genome Sequencing Center for Infectious Disease"/>
            <person name="Wu L."/>
            <person name="Ma J."/>
        </authorList>
    </citation>
    <scope>NUCLEOTIDE SEQUENCE [LARGE SCALE GENOMIC DNA]</scope>
    <source>
        <strain evidence="2">CGMCC 4.1622</strain>
    </source>
</reference>
<accession>A0ABW0V7T1</accession>
<protein>
    <submittedName>
        <fullName evidence="1">Transcriptional regulator</fullName>
    </submittedName>
</protein>
<comment type="caution">
    <text evidence="1">The sequence shown here is derived from an EMBL/GenBank/DDBJ whole genome shotgun (WGS) entry which is preliminary data.</text>
</comment>
<proteinExistence type="predicted"/>
<gene>
    <name evidence="1" type="ORF">ACFPZF_06390</name>
</gene>
<dbReference type="Proteomes" id="UP001596066">
    <property type="component" value="Unassembled WGS sequence"/>
</dbReference>
<dbReference type="EMBL" id="JBHSOC010000008">
    <property type="protein sequence ID" value="MFC5640982.1"/>
    <property type="molecule type" value="Genomic_DNA"/>
</dbReference>
<evidence type="ECO:0000313" key="2">
    <source>
        <dbReference type="Proteomes" id="UP001596066"/>
    </source>
</evidence>
<dbReference type="Gene3D" id="3.10.28.10">
    <property type="entry name" value="Homing endonucleases"/>
    <property type="match status" value="1"/>
</dbReference>
<dbReference type="RefSeq" id="WP_346141237.1">
    <property type="nucleotide sequence ID" value="NZ_BAAAUA010000003.1"/>
</dbReference>